<proteinExistence type="predicted"/>
<comment type="caution">
    <text evidence="1">The sequence shown here is derived from an EMBL/GenBank/DDBJ whole genome shotgun (WGS) entry which is preliminary data.</text>
</comment>
<accession>A0A834CEX9</accession>
<dbReference type="EMBL" id="WKFB01000295">
    <property type="protein sequence ID" value="KAF6727984.1"/>
    <property type="molecule type" value="Genomic_DNA"/>
</dbReference>
<reference evidence="1" key="1">
    <citation type="journal article" name="BMC Genomics">
        <title>Long-read sequencing and de novo genome assembly of marine medaka (Oryzias melastigma).</title>
        <authorList>
            <person name="Liang P."/>
            <person name="Saqib H.S.A."/>
            <person name="Ni X."/>
            <person name="Shen Y."/>
        </authorList>
    </citation>
    <scope>NUCLEOTIDE SEQUENCE</scope>
    <source>
        <strain evidence="1">Bigg-433</strain>
    </source>
</reference>
<organism evidence="1 2">
    <name type="scientific">Oryzias melastigma</name>
    <name type="common">Marine medaka</name>
    <dbReference type="NCBI Taxonomy" id="30732"/>
    <lineage>
        <taxon>Eukaryota</taxon>
        <taxon>Metazoa</taxon>
        <taxon>Chordata</taxon>
        <taxon>Craniata</taxon>
        <taxon>Vertebrata</taxon>
        <taxon>Euteleostomi</taxon>
        <taxon>Actinopterygii</taxon>
        <taxon>Neopterygii</taxon>
        <taxon>Teleostei</taxon>
        <taxon>Neoteleostei</taxon>
        <taxon>Acanthomorphata</taxon>
        <taxon>Ovalentaria</taxon>
        <taxon>Atherinomorphae</taxon>
        <taxon>Beloniformes</taxon>
        <taxon>Adrianichthyidae</taxon>
        <taxon>Oryziinae</taxon>
        <taxon>Oryzias</taxon>
    </lineage>
</organism>
<protein>
    <submittedName>
        <fullName evidence="1">Uncharacterized protein</fullName>
    </submittedName>
</protein>
<evidence type="ECO:0000313" key="2">
    <source>
        <dbReference type="Proteomes" id="UP000646548"/>
    </source>
</evidence>
<gene>
    <name evidence="1" type="ORF">FQA47_003619</name>
</gene>
<dbReference type="AlphaFoldDB" id="A0A834CEX9"/>
<dbReference type="Proteomes" id="UP000646548">
    <property type="component" value="Unassembled WGS sequence"/>
</dbReference>
<name>A0A834CEX9_ORYME</name>
<sequence>MSGLLFPPENHRQQLRGKYQTLERHLVVSQFNCICILEGVYSSRGTPTPPRPQSLQRLPGEIHEEMAGPWQVSNRAGTKLAWRMNESDSSNLMEKDRETLGGIFCLAGSCCLSEEAQSLRKHRVNTSWEVTPPLCTVLTPTVMEDKSMLLILME</sequence>
<evidence type="ECO:0000313" key="1">
    <source>
        <dbReference type="EMBL" id="KAF6727984.1"/>
    </source>
</evidence>